<reference evidence="1" key="1">
    <citation type="journal article" date="2011" name="Plant Physiol.">
        <title>Comprehensive sequence analysis of 24,783 barley full-length cDNAs derived from 12 clone libraries.</title>
        <authorList>
            <person name="Matsumoto T."/>
            <person name="Tanaka T."/>
            <person name="Sakai H."/>
            <person name="Amano N."/>
            <person name="Kanamori H."/>
            <person name="Kurita K."/>
            <person name="Kikuta A."/>
            <person name="Kamiya K."/>
            <person name="Yamamoto M."/>
            <person name="Ikawa H."/>
            <person name="Fujii N."/>
            <person name="Hori K."/>
            <person name="Itoh T."/>
            <person name="Sato K."/>
        </authorList>
    </citation>
    <scope>NUCLEOTIDE SEQUENCE</scope>
    <source>
        <tissue evidence="1">Shoot</tissue>
    </source>
</reference>
<dbReference type="AlphaFoldDB" id="F2D4D2"/>
<organism evidence="1">
    <name type="scientific">Hordeum vulgare subsp. vulgare</name>
    <name type="common">Domesticated barley</name>
    <dbReference type="NCBI Taxonomy" id="112509"/>
    <lineage>
        <taxon>Eukaryota</taxon>
        <taxon>Viridiplantae</taxon>
        <taxon>Streptophyta</taxon>
        <taxon>Embryophyta</taxon>
        <taxon>Tracheophyta</taxon>
        <taxon>Spermatophyta</taxon>
        <taxon>Magnoliopsida</taxon>
        <taxon>Liliopsida</taxon>
        <taxon>Poales</taxon>
        <taxon>Poaceae</taxon>
        <taxon>BOP clade</taxon>
        <taxon>Pooideae</taxon>
        <taxon>Triticodae</taxon>
        <taxon>Triticeae</taxon>
        <taxon>Hordeinae</taxon>
        <taxon>Hordeum</taxon>
    </lineage>
</organism>
<accession>F2D4D2</accession>
<dbReference type="EMBL" id="AK358741">
    <property type="protein sequence ID" value="BAJ89953.1"/>
    <property type="molecule type" value="mRNA"/>
</dbReference>
<name>F2D4D2_HORVV</name>
<evidence type="ECO:0000313" key="1">
    <source>
        <dbReference type="EMBL" id="BAJ89953.1"/>
    </source>
</evidence>
<sequence>MITDWPALRRGLKPRSVVIPHQVAKFCASFLKQKKKEK</sequence>
<protein>
    <submittedName>
        <fullName evidence="1">Predicted protein</fullName>
    </submittedName>
</protein>
<proteinExistence type="evidence at transcript level"/>